<dbReference type="GO" id="GO:0005524">
    <property type="term" value="F:ATP binding"/>
    <property type="evidence" value="ECO:0007669"/>
    <property type="project" value="UniProtKB-UniRule"/>
</dbReference>
<dbReference type="InterPro" id="IPR008271">
    <property type="entry name" value="Ser/Thr_kinase_AS"/>
</dbReference>
<keyword evidence="5 11" id="KW-0418">Kinase</keyword>
<keyword evidence="4 7" id="KW-0547">Nucleotide-binding</keyword>
<evidence type="ECO:0000256" key="8">
    <source>
        <dbReference type="RuleBase" id="RU000304"/>
    </source>
</evidence>
<dbReference type="PROSITE" id="PS50011">
    <property type="entry name" value="PROTEIN_KINASE_DOM"/>
    <property type="match status" value="1"/>
</dbReference>
<evidence type="ECO:0000256" key="7">
    <source>
        <dbReference type="PROSITE-ProRule" id="PRU10141"/>
    </source>
</evidence>
<feature type="coiled-coil region" evidence="9">
    <location>
        <begin position="320"/>
        <end position="396"/>
    </location>
</feature>
<evidence type="ECO:0000256" key="9">
    <source>
        <dbReference type="SAM" id="Coils"/>
    </source>
</evidence>
<protein>
    <submittedName>
        <fullName evidence="11">Serine/threonine kinase</fullName>
    </submittedName>
</protein>
<accession>A0AAD5X6M4</accession>
<dbReference type="Pfam" id="PF00069">
    <property type="entry name" value="Pkinase"/>
    <property type="match status" value="1"/>
</dbReference>
<dbReference type="PROSITE" id="PS00108">
    <property type="entry name" value="PROTEIN_KINASE_ST"/>
    <property type="match status" value="1"/>
</dbReference>
<dbReference type="InterPro" id="IPR000719">
    <property type="entry name" value="Prot_kinase_dom"/>
</dbReference>
<evidence type="ECO:0000256" key="2">
    <source>
        <dbReference type="ARBA" id="ARBA00022553"/>
    </source>
</evidence>
<dbReference type="InterPro" id="IPR017441">
    <property type="entry name" value="Protein_kinase_ATP_BS"/>
</dbReference>
<dbReference type="AlphaFoldDB" id="A0AAD5X6M4"/>
<dbReference type="PANTHER" id="PTHR24351">
    <property type="entry name" value="RIBOSOMAL PROTEIN S6 KINASE"/>
    <property type="match status" value="1"/>
</dbReference>
<dbReference type="Proteomes" id="UP001212841">
    <property type="component" value="Unassembled WGS sequence"/>
</dbReference>
<keyword evidence="3" id="KW-0808">Transferase</keyword>
<evidence type="ECO:0000313" key="12">
    <source>
        <dbReference type="Proteomes" id="UP001212841"/>
    </source>
</evidence>
<sequence>MSSPTAPHPPAPPGLPPLPWPMTIRHWTRGRRLGAGSYGTVFMYESFFRDKVAVKMAMKTVPDEVHCLEREIQNLKILDGSPYAPKYREDGETDLVRYLVEQYIDGVSLYHLLNCGVSLGEEFILTVARGLLRALADFKSRGLAHRDLKPDNILIKRGGTYEVVVIDFGLSGHPLYQDGIGGSLEYAPPEVFAQGFIDGSAYDAWSAGIVMVTYQSLTTLKNEPTYLHIIYQYEMATGERPFHLGPNPATWFWDLVEAELQLSTIPNIHLRDLAGRLLKKDWRQRIPVGTAALHPYFRAVPEYDPPPPPPPTPPARREKLRALRDDNIALRTRLADEAEEKQRLAARADQLQWDVDLLELRMKEGDERRAELARVLAAKEEEVTVLKRERDALRQKVRKALSSTYHINVTKQ</sequence>
<dbReference type="PROSITE" id="PS00107">
    <property type="entry name" value="PROTEIN_KINASE_ATP"/>
    <property type="match status" value="1"/>
</dbReference>
<keyword evidence="12" id="KW-1185">Reference proteome</keyword>
<dbReference type="Gene3D" id="1.10.510.10">
    <property type="entry name" value="Transferase(Phosphotransferase) domain 1"/>
    <property type="match status" value="1"/>
</dbReference>
<keyword evidence="6 7" id="KW-0067">ATP-binding</keyword>
<feature type="binding site" evidence="7">
    <location>
        <position position="59"/>
    </location>
    <ligand>
        <name>ATP</name>
        <dbReference type="ChEBI" id="CHEBI:30616"/>
    </ligand>
</feature>
<gene>
    <name evidence="11" type="primary">PKC1_4</name>
    <name evidence="11" type="ORF">HK097_006005</name>
</gene>
<organism evidence="11 12">
    <name type="scientific">Rhizophlyctis rosea</name>
    <dbReference type="NCBI Taxonomy" id="64517"/>
    <lineage>
        <taxon>Eukaryota</taxon>
        <taxon>Fungi</taxon>
        <taxon>Fungi incertae sedis</taxon>
        <taxon>Chytridiomycota</taxon>
        <taxon>Chytridiomycota incertae sedis</taxon>
        <taxon>Chytridiomycetes</taxon>
        <taxon>Rhizophlyctidales</taxon>
        <taxon>Rhizophlyctidaceae</taxon>
        <taxon>Rhizophlyctis</taxon>
    </lineage>
</organism>
<evidence type="ECO:0000256" key="1">
    <source>
        <dbReference type="ARBA" id="ARBA00022527"/>
    </source>
</evidence>
<name>A0AAD5X6M4_9FUNG</name>
<comment type="similarity">
    <text evidence="8">Belongs to the protein kinase superfamily.</text>
</comment>
<reference evidence="11" key="1">
    <citation type="submission" date="2020-05" db="EMBL/GenBank/DDBJ databases">
        <title>Phylogenomic resolution of chytrid fungi.</title>
        <authorList>
            <person name="Stajich J.E."/>
            <person name="Amses K."/>
            <person name="Simmons R."/>
            <person name="Seto K."/>
            <person name="Myers J."/>
            <person name="Bonds A."/>
            <person name="Quandt C.A."/>
            <person name="Barry K."/>
            <person name="Liu P."/>
            <person name="Grigoriev I."/>
            <person name="Longcore J.E."/>
            <person name="James T.Y."/>
        </authorList>
    </citation>
    <scope>NUCLEOTIDE SEQUENCE</scope>
    <source>
        <strain evidence="11">JEL0318</strain>
    </source>
</reference>
<evidence type="ECO:0000256" key="3">
    <source>
        <dbReference type="ARBA" id="ARBA00022679"/>
    </source>
</evidence>
<keyword evidence="9" id="KW-0175">Coiled coil</keyword>
<dbReference type="EMBL" id="JADGJD010000281">
    <property type="protein sequence ID" value="KAJ3052602.1"/>
    <property type="molecule type" value="Genomic_DNA"/>
</dbReference>
<dbReference type="InterPro" id="IPR011009">
    <property type="entry name" value="Kinase-like_dom_sf"/>
</dbReference>
<evidence type="ECO:0000313" key="11">
    <source>
        <dbReference type="EMBL" id="KAJ3052602.1"/>
    </source>
</evidence>
<dbReference type="SMART" id="SM00220">
    <property type="entry name" value="S_TKc"/>
    <property type="match status" value="1"/>
</dbReference>
<comment type="caution">
    <text evidence="11">The sequence shown here is derived from an EMBL/GenBank/DDBJ whole genome shotgun (WGS) entry which is preliminary data.</text>
</comment>
<evidence type="ECO:0000256" key="6">
    <source>
        <dbReference type="ARBA" id="ARBA00022840"/>
    </source>
</evidence>
<evidence type="ECO:0000256" key="4">
    <source>
        <dbReference type="ARBA" id="ARBA00022741"/>
    </source>
</evidence>
<dbReference type="GO" id="GO:0004674">
    <property type="term" value="F:protein serine/threonine kinase activity"/>
    <property type="evidence" value="ECO:0007669"/>
    <property type="project" value="UniProtKB-KW"/>
</dbReference>
<evidence type="ECO:0000256" key="5">
    <source>
        <dbReference type="ARBA" id="ARBA00022777"/>
    </source>
</evidence>
<feature type="domain" description="Protein kinase" evidence="10">
    <location>
        <begin position="27"/>
        <end position="297"/>
    </location>
</feature>
<keyword evidence="1 8" id="KW-0723">Serine/threonine-protein kinase</keyword>
<dbReference type="SUPFAM" id="SSF56112">
    <property type="entry name" value="Protein kinase-like (PK-like)"/>
    <property type="match status" value="1"/>
</dbReference>
<evidence type="ECO:0000259" key="10">
    <source>
        <dbReference type="PROSITE" id="PS50011"/>
    </source>
</evidence>
<keyword evidence="2" id="KW-0597">Phosphoprotein</keyword>
<proteinExistence type="inferred from homology"/>